<dbReference type="GO" id="GO:0006572">
    <property type="term" value="P:L-tyrosine catabolic process"/>
    <property type="evidence" value="ECO:0007669"/>
    <property type="project" value="TreeGrafter"/>
</dbReference>
<dbReference type="GO" id="GO:0046872">
    <property type="term" value="F:metal ion binding"/>
    <property type="evidence" value="ECO:0007669"/>
    <property type="project" value="UniProtKB-KW"/>
</dbReference>
<evidence type="ECO:0000256" key="3">
    <source>
        <dbReference type="ARBA" id="ARBA00022737"/>
    </source>
</evidence>
<accession>A0A3T0E8M2</accession>
<dbReference type="CDD" id="cd08342">
    <property type="entry name" value="HPPD_N_like"/>
    <property type="match status" value="1"/>
</dbReference>
<dbReference type="FunFam" id="3.10.180.10:FF:000007">
    <property type="entry name" value="4-hydroxyphenylpyruvate dioxygenase"/>
    <property type="match status" value="1"/>
</dbReference>
<organism evidence="6 7">
    <name type="scientific">Glycocaulis alkaliphilus</name>
    <dbReference type="NCBI Taxonomy" id="1434191"/>
    <lineage>
        <taxon>Bacteria</taxon>
        <taxon>Pseudomonadati</taxon>
        <taxon>Pseudomonadota</taxon>
        <taxon>Alphaproteobacteria</taxon>
        <taxon>Maricaulales</taxon>
        <taxon>Maricaulaceae</taxon>
        <taxon>Glycocaulis</taxon>
    </lineage>
</organism>
<evidence type="ECO:0000256" key="4">
    <source>
        <dbReference type="ARBA" id="ARBA00023004"/>
    </source>
</evidence>
<evidence type="ECO:0000256" key="2">
    <source>
        <dbReference type="ARBA" id="ARBA00022723"/>
    </source>
</evidence>
<dbReference type="EMBL" id="CP018911">
    <property type="protein sequence ID" value="AZU03659.1"/>
    <property type="molecule type" value="Genomic_DNA"/>
</dbReference>
<dbReference type="CDD" id="cd07250">
    <property type="entry name" value="HPPD_C_like"/>
    <property type="match status" value="1"/>
</dbReference>
<keyword evidence="7" id="KW-1185">Reference proteome</keyword>
<keyword evidence="2 5" id="KW-0479">Metal-binding</keyword>
<dbReference type="InterPro" id="IPR005956">
    <property type="entry name" value="4OHPhenylPyrv_dOase"/>
</dbReference>
<evidence type="ECO:0000256" key="5">
    <source>
        <dbReference type="PIRSR" id="PIRSR009283-1"/>
    </source>
</evidence>
<evidence type="ECO:0000313" key="6">
    <source>
        <dbReference type="EMBL" id="AZU03659.1"/>
    </source>
</evidence>
<dbReference type="RefSeq" id="WP_127566036.1">
    <property type="nucleotide sequence ID" value="NZ_BMFB01000005.1"/>
</dbReference>
<dbReference type="SUPFAM" id="SSF54593">
    <property type="entry name" value="Glyoxalase/Bleomycin resistance protein/Dihydroxybiphenyl dioxygenase"/>
    <property type="match status" value="1"/>
</dbReference>
<evidence type="ECO:0000313" key="7">
    <source>
        <dbReference type="Proteomes" id="UP000286954"/>
    </source>
</evidence>
<gene>
    <name evidence="6" type="ORF">X907_1121</name>
</gene>
<dbReference type="InterPro" id="IPR037523">
    <property type="entry name" value="VOC_core"/>
</dbReference>
<proteinExistence type="inferred from homology"/>
<protein>
    <submittedName>
        <fullName evidence="6">4-hydroxyphenylpyruvate dioxygenase</fullName>
    </submittedName>
</protein>
<dbReference type="AlphaFoldDB" id="A0A3T0E8M2"/>
<comment type="similarity">
    <text evidence="1">Belongs to the 4HPPD family.</text>
</comment>
<keyword evidence="6" id="KW-0670">Pyruvate</keyword>
<feature type="binding site" evidence="5">
    <location>
        <position position="238"/>
    </location>
    <ligand>
        <name>Fe cation</name>
        <dbReference type="ChEBI" id="CHEBI:24875"/>
    </ligand>
</feature>
<keyword evidence="6" id="KW-0560">Oxidoreductase</keyword>
<dbReference type="GO" id="GO:0003868">
    <property type="term" value="F:4-hydroxyphenylpyruvate dioxygenase activity"/>
    <property type="evidence" value="ECO:0007669"/>
    <property type="project" value="InterPro"/>
</dbReference>
<dbReference type="InterPro" id="IPR041735">
    <property type="entry name" value="4OHPhenylPyrv_dOase_C"/>
</dbReference>
<dbReference type="InterPro" id="IPR029068">
    <property type="entry name" value="Glyas_Bleomycin-R_OHBP_Dase"/>
</dbReference>
<keyword evidence="3" id="KW-0677">Repeat</keyword>
<dbReference type="PIRSF" id="PIRSF009283">
    <property type="entry name" value="HPP_dOase"/>
    <property type="match status" value="1"/>
</dbReference>
<feature type="binding site" evidence="5">
    <location>
        <position position="160"/>
    </location>
    <ligand>
        <name>Fe cation</name>
        <dbReference type="ChEBI" id="CHEBI:24875"/>
    </ligand>
</feature>
<dbReference type="PANTHER" id="PTHR11959:SF1">
    <property type="entry name" value="4-HYDROXYPHENYLPYRUVATE DIOXYGENASE"/>
    <property type="match status" value="1"/>
</dbReference>
<dbReference type="InterPro" id="IPR041736">
    <property type="entry name" value="4OHPhenylPyrv_dOase_N"/>
</dbReference>
<dbReference type="PANTHER" id="PTHR11959">
    <property type="entry name" value="4-HYDROXYPHENYLPYRUVATE DIOXYGENASE"/>
    <property type="match status" value="1"/>
</dbReference>
<name>A0A3T0E8M2_9PROT</name>
<keyword evidence="4 5" id="KW-0408">Iron</keyword>
<dbReference type="Gene3D" id="3.10.180.10">
    <property type="entry name" value="2,3-Dihydroxybiphenyl 1,2-Dioxygenase, domain 1"/>
    <property type="match status" value="2"/>
</dbReference>
<dbReference type="InterPro" id="IPR004360">
    <property type="entry name" value="Glyas_Fos-R_dOase_dom"/>
</dbReference>
<dbReference type="NCBIfam" id="TIGR01263">
    <property type="entry name" value="4HPPD"/>
    <property type="match status" value="1"/>
</dbReference>
<dbReference type="Proteomes" id="UP000286954">
    <property type="component" value="Chromosome"/>
</dbReference>
<dbReference type="Pfam" id="PF00903">
    <property type="entry name" value="Glyoxalase"/>
    <property type="match status" value="1"/>
</dbReference>
<evidence type="ECO:0000256" key="1">
    <source>
        <dbReference type="ARBA" id="ARBA00005877"/>
    </source>
</evidence>
<feature type="binding site" evidence="5">
    <location>
        <position position="318"/>
    </location>
    <ligand>
        <name>Fe cation</name>
        <dbReference type="ChEBI" id="CHEBI:24875"/>
    </ligand>
</feature>
<reference evidence="6 7" key="1">
    <citation type="submission" date="2016-12" db="EMBL/GenBank/DDBJ databases">
        <title>The genome of dimorphic prosthecate Glycocaulis alkaliphilus 6b-8t, isolated from crude oil dictates its adaptability in petroleum environments.</title>
        <authorList>
            <person name="Wu X.-L."/>
            <person name="Geng S."/>
        </authorList>
    </citation>
    <scope>NUCLEOTIDE SEQUENCE [LARGE SCALE GENOMIC DNA]</scope>
    <source>
        <strain evidence="6 7">6B-8</strain>
    </source>
</reference>
<comment type="cofactor">
    <cofactor evidence="5">
        <name>Fe cation</name>
        <dbReference type="ChEBI" id="CHEBI:24875"/>
    </cofactor>
    <text evidence="5">Binds 1 Fe cation per subunit.</text>
</comment>
<dbReference type="OrthoDB" id="9780241at2"/>
<dbReference type="PROSITE" id="PS51819">
    <property type="entry name" value="VOC"/>
    <property type="match status" value="2"/>
</dbReference>
<keyword evidence="6" id="KW-0223">Dioxygenase</keyword>
<dbReference type="Pfam" id="PF14696">
    <property type="entry name" value="Glyoxalase_5"/>
    <property type="match status" value="1"/>
</dbReference>
<dbReference type="KEGG" id="gak:X907_1121"/>
<sequence length="356" mass="39699">MADLFENPLGTDGFEFVEYTSPEPEKLDKLFTLLGFTAVAKHKTRDIVRYKQGDITFLVNREKTGQAADFRAEHGPSANAMAFRVRDAKQAYKDALARGAEPYGTPLWGDDQNLPAIKGIGGSVLYLVDQYGDSNIYDGNFEPIPGAEDKGGAGLEVLDHLTHNVFMGRMNHWAGFYEKVFNFREIRYFDIKGAHTGLLSRAMTGPCGKLRIPLNESSDDKSQIAEYLREYNGEGIQHIALTTSDIYSTIEKLRANGVEFQSTPPTYYELVDERVPGHGEDLERLKKNSILVDGDPENGQGLLLQIFTTTNIGPIFFEIIQRKGNEGFGEGNFKALFESIELDQIRRGVLKPDAAE</sequence>